<evidence type="ECO:0000313" key="5">
    <source>
        <dbReference type="EMBL" id="MBK9298608.1"/>
    </source>
</evidence>
<protein>
    <submittedName>
        <fullName evidence="5">SDR family NAD(P)-dependent oxidoreductase</fullName>
    </submittedName>
</protein>
<dbReference type="Pfam" id="PF00106">
    <property type="entry name" value="adh_short"/>
    <property type="match status" value="1"/>
</dbReference>
<sequence length="309" mass="31792">MTEASDWAGKVAVVTGGGSGIGAALCRRFAEAAMSVVVADVDAVAAADVATHLTEDGVLVGGARAIPIAVDVASADDVAALGEATMDAFGGVHLVCNNAGVSAGGLSWEVPLADWQWVMEVNLWGVVYGVRTFVPLIVGSGGGHIVNTASMAGLTSPPFMSPYSVAKHGVVALSEALYHELSFTHPEVGASVLCPGWVRTRIHEAGRNRPARHGGPTSFAEAGEGDAAASGMGDVVSRLIESGMEPTDVADLVWSAVLQRRFWVFTGDDWIAMAAERARGAFAGMNPQLQIPGVDLTDDAVGPEDTPTD</sequence>
<dbReference type="PRINTS" id="PR00080">
    <property type="entry name" value="SDRFAMILY"/>
</dbReference>
<evidence type="ECO:0000256" key="3">
    <source>
        <dbReference type="RuleBase" id="RU000363"/>
    </source>
</evidence>
<dbReference type="PANTHER" id="PTHR43391">
    <property type="entry name" value="RETINOL DEHYDROGENASE-RELATED"/>
    <property type="match status" value="1"/>
</dbReference>
<dbReference type="InterPro" id="IPR002347">
    <property type="entry name" value="SDR_fam"/>
</dbReference>
<organism evidence="5 6">
    <name type="scientific">Candidatus Neomicrothrix subdominans</name>
    <dbReference type="NCBI Taxonomy" id="2954438"/>
    <lineage>
        <taxon>Bacteria</taxon>
        <taxon>Bacillati</taxon>
        <taxon>Actinomycetota</taxon>
        <taxon>Acidimicrobiia</taxon>
        <taxon>Acidimicrobiales</taxon>
        <taxon>Microthrixaceae</taxon>
        <taxon>Candidatus Neomicrothrix</taxon>
    </lineage>
</organism>
<dbReference type="AlphaFoldDB" id="A0A936NE14"/>
<name>A0A936NE14_9ACTN</name>
<evidence type="ECO:0000313" key="6">
    <source>
        <dbReference type="Proteomes" id="UP000727993"/>
    </source>
</evidence>
<reference evidence="5 6" key="1">
    <citation type="submission" date="2020-10" db="EMBL/GenBank/DDBJ databases">
        <title>Connecting structure to function with the recovery of over 1000 high-quality activated sludge metagenome-assembled genomes encoding full-length rRNA genes using long-read sequencing.</title>
        <authorList>
            <person name="Singleton C.M."/>
            <person name="Petriglieri F."/>
            <person name="Kristensen J.M."/>
            <person name="Kirkegaard R.H."/>
            <person name="Michaelsen T.Y."/>
            <person name="Andersen M.H."/>
            <person name="Karst S.M."/>
            <person name="Dueholm M.S."/>
            <person name="Nielsen P.H."/>
            <person name="Albertsen M."/>
        </authorList>
    </citation>
    <scope>NUCLEOTIDE SEQUENCE [LARGE SCALE GENOMIC DNA]</scope>
    <source>
        <strain evidence="5">Lyne_18-Q3-R50-59_MAXAC.006</strain>
    </source>
</reference>
<dbReference type="InterPro" id="IPR036291">
    <property type="entry name" value="NAD(P)-bd_dom_sf"/>
</dbReference>
<comment type="similarity">
    <text evidence="1 3">Belongs to the short-chain dehydrogenases/reductases (SDR) family.</text>
</comment>
<dbReference type="CDD" id="cd05233">
    <property type="entry name" value="SDR_c"/>
    <property type="match status" value="1"/>
</dbReference>
<gene>
    <name evidence="5" type="ORF">IPN02_17640</name>
</gene>
<dbReference type="PANTHER" id="PTHR43391:SF26">
    <property type="entry name" value="BLL7251 PROTEIN"/>
    <property type="match status" value="1"/>
</dbReference>
<proteinExistence type="inferred from homology"/>
<comment type="caution">
    <text evidence="5">The sequence shown here is derived from an EMBL/GenBank/DDBJ whole genome shotgun (WGS) entry which is preliminary data.</text>
</comment>
<dbReference type="EMBL" id="JADJZA010000010">
    <property type="protein sequence ID" value="MBK9298608.1"/>
    <property type="molecule type" value="Genomic_DNA"/>
</dbReference>
<dbReference type="PRINTS" id="PR00081">
    <property type="entry name" value="GDHRDH"/>
</dbReference>
<dbReference type="Proteomes" id="UP000727993">
    <property type="component" value="Unassembled WGS sequence"/>
</dbReference>
<accession>A0A936NE14</accession>
<dbReference type="Gene3D" id="3.40.50.720">
    <property type="entry name" value="NAD(P)-binding Rossmann-like Domain"/>
    <property type="match status" value="1"/>
</dbReference>
<feature type="region of interest" description="Disordered" evidence="4">
    <location>
        <begin position="207"/>
        <end position="228"/>
    </location>
</feature>
<evidence type="ECO:0000256" key="4">
    <source>
        <dbReference type="SAM" id="MobiDB-lite"/>
    </source>
</evidence>
<dbReference type="SUPFAM" id="SSF51735">
    <property type="entry name" value="NAD(P)-binding Rossmann-fold domains"/>
    <property type="match status" value="1"/>
</dbReference>
<evidence type="ECO:0000256" key="2">
    <source>
        <dbReference type="ARBA" id="ARBA00023002"/>
    </source>
</evidence>
<dbReference type="GO" id="GO:0016491">
    <property type="term" value="F:oxidoreductase activity"/>
    <property type="evidence" value="ECO:0007669"/>
    <property type="project" value="UniProtKB-KW"/>
</dbReference>
<evidence type="ECO:0000256" key="1">
    <source>
        <dbReference type="ARBA" id="ARBA00006484"/>
    </source>
</evidence>
<keyword evidence="2" id="KW-0560">Oxidoreductase</keyword>